<keyword evidence="2" id="KW-1185">Reference proteome</keyword>
<dbReference type="EMBL" id="CM051395">
    <property type="protein sequence ID" value="KAJ4726487.1"/>
    <property type="molecule type" value="Genomic_DNA"/>
</dbReference>
<accession>A0ACC1YRY1</accession>
<evidence type="ECO:0000313" key="2">
    <source>
        <dbReference type="Proteomes" id="UP001164539"/>
    </source>
</evidence>
<sequence length="105" mass="11391">MALAGSNFMPRNKLPLPISTSKIHPQKHVKIICGAPPRKEESEGRTPKINYVLTGTERSMTLTPMENTVAAVGSLKSNSEEAAEDNSKTRAKFSAYSTVQTQATD</sequence>
<reference evidence="1 2" key="1">
    <citation type="journal article" date="2023" name="Science">
        <title>Complex scaffold remodeling in plant triterpene biosynthesis.</title>
        <authorList>
            <person name="De La Pena R."/>
            <person name="Hodgson H."/>
            <person name="Liu J.C."/>
            <person name="Stephenson M.J."/>
            <person name="Martin A.C."/>
            <person name="Owen C."/>
            <person name="Harkess A."/>
            <person name="Leebens-Mack J."/>
            <person name="Jimenez L.E."/>
            <person name="Osbourn A."/>
            <person name="Sattely E.S."/>
        </authorList>
    </citation>
    <scope>NUCLEOTIDE SEQUENCE [LARGE SCALE GENOMIC DNA]</scope>
    <source>
        <strain evidence="2">cv. JPN11</strain>
        <tissue evidence="1">Leaf</tissue>
    </source>
</reference>
<comment type="caution">
    <text evidence="1">The sequence shown here is derived from an EMBL/GenBank/DDBJ whole genome shotgun (WGS) entry which is preliminary data.</text>
</comment>
<protein>
    <submittedName>
        <fullName evidence="1">Uncharacterized protein</fullName>
    </submittedName>
</protein>
<proteinExistence type="predicted"/>
<evidence type="ECO:0000313" key="1">
    <source>
        <dbReference type="EMBL" id="KAJ4726487.1"/>
    </source>
</evidence>
<gene>
    <name evidence="1" type="ORF">OWV82_005186</name>
</gene>
<organism evidence="1 2">
    <name type="scientific">Melia azedarach</name>
    <name type="common">Chinaberry tree</name>
    <dbReference type="NCBI Taxonomy" id="155640"/>
    <lineage>
        <taxon>Eukaryota</taxon>
        <taxon>Viridiplantae</taxon>
        <taxon>Streptophyta</taxon>
        <taxon>Embryophyta</taxon>
        <taxon>Tracheophyta</taxon>
        <taxon>Spermatophyta</taxon>
        <taxon>Magnoliopsida</taxon>
        <taxon>eudicotyledons</taxon>
        <taxon>Gunneridae</taxon>
        <taxon>Pentapetalae</taxon>
        <taxon>rosids</taxon>
        <taxon>malvids</taxon>
        <taxon>Sapindales</taxon>
        <taxon>Meliaceae</taxon>
        <taxon>Melia</taxon>
    </lineage>
</organism>
<dbReference type="Proteomes" id="UP001164539">
    <property type="component" value="Chromosome 2"/>
</dbReference>
<name>A0ACC1YRY1_MELAZ</name>